<name>A0A6L7GY85_9ACTN</name>
<proteinExistence type="predicted"/>
<gene>
    <name evidence="3" type="ORF">GIY30_20050</name>
</gene>
<feature type="region of interest" description="Disordered" evidence="1">
    <location>
        <begin position="1"/>
        <end position="48"/>
    </location>
</feature>
<reference evidence="3 4" key="1">
    <citation type="submission" date="2019-11" db="EMBL/GenBank/DDBJ databases">
        <title>Gordonia sp. nov., a novel actinobacterium isolated from mangrove soil in Hainan.</title>
        <authorList>
            <person name="Huang X."/>
            <person name="Xie Y."/>
            <person name="Chu X."/>
            <person name="Xiao K."/>
        </authorList>
    </citation>
    <scope>NUCLEOTIDE SEQUENCE [LARGE SCALE GENOMIC DNA]</scope>
    <source>
        <strain evidence="3 4">HNM0687</strain>
    </source>
</reference>
<organism evidence="3 4">
    <name type="scientific">Gordonia mangrovi</name>
    <dbReference type="NCBI Taxonomy" id="2665643"/>
    <lineage>
        <taxon>Bacteria</taxon>
        <taxon>Bacillati</taxon>
        <taxon>Actinomycetota</taxon>
        <taxon>Actinomycetes</taxon>
        <taxon>Mycobacteriales</taxon>
        <taxon>Gordoniaceae</taxon>
        <taxon>Gordonia</taxon>
    </lineage>
</organism>
<protein>
    <submittedName>
        <fullName evidence="3">DUF4333 domain-containing protein</fullName>
    </submittedName>
</protein>
<dbReference type="Proteomes" id="UP000475545">
    <property type="component" value="Unassembled WGS sequence"/>
</dbReference>
<feature type="domain" description="DUF4333" evidence="2">
    <location>
        <begin position="76"/>
        <end position="151"/>
    </location>
</feature>
<comment type="caution">
    <text evidence="3">The sequence shown here is derived from an EMBL/GenBank/DDBJ whole genome shotgun (WGS) entry which is preliminary data.</text>
</comment>
<keyword evidence="4" id="KW-1185">Reference proteome</keyword>
<dbReference type="AlphaFoldDB" id="A0A6L7GY85"/>
<feature type="domain" description="DUF4333" evidence="2">
    <location>
        <begin position="159"/>
        <end position="232"/>
    </location>
</feature>
<sequence length="246" mass="25810">MALDRMPDMSRWPTERPPKHCGVEPSRHMRVRDSLENAQKPNSPAPPGAAVVATGVAVTIKQQGASGLAVIALAILFSGCSVSVSTGDSQGLSADTLEAELGDEAAAQMGDPLDAINCTNGLDAEVDDATTCSVTEKGVIAIWDVKVTDVDEDNDSIDFSWQVQDGSQRLLASSVADSIGPEFGRQTGYTLTALNCPQEEISAQPGTTVTCEASTAEGRTGPVRLKMDGAEGMVVNFSWDLPEAEQ</sequence>
<evidence type="ECO:0000256" key="1">
    <source>
        <dbReference type="SAM" id="MobiDB-lite"/>
    </source>
</evidence>
<dbReference type="InterPro" id="IPR025637">
    <property type="entry name" value="DUF4333"/>
</dbReference>
<evidence type="ECO:0000313" key="3">
    <source>
        <dbReference type="EMBL" id="MXP23635.1"/>
    </source>
</evidence>
<feature type="compositionally biased region" description="Basic and acidic residues" evidence="1">
    <location>
        <begin position="1"/>
        <end position="35"/>
    </location>
</feature>
<evidence type="ECO:0000259" key="2">
    <source>
        <dbReference type="Pfam" id="PF14230"/>
    </source>
</evidence>
<evidence type="ECO:0000313" key="4">
    <source>
        <dbReference type="Proteomes" id="UP000475545"/>
    </source>
</evidence>
<accession>A0A6L7GY85</accession>
<dbReference type="EMBL" id="WMBR01000006">
    <property type="protein sequence ID" value="MXP23635.1"/>
    <property type="molecule type" value="Genomic_DNA"/>
</dbReference>
<dbReference type="Pfam" id="PF14230">
    <property type="entry name" value="DUF4333"/>
    <property type="match status" value="2"/>
</dbReference>